<evidence type="ECO:0000313" key="1">
    <source>
        <dbReference type="EMBL" id="GAA5146961.1"/>
    </source>
</evidence>
<evidence type="ECO:0008006" key="3">
    <source>
        <dbReference type="Google" id="ProtNLM"/>
    </source>
</evidence>
<protein>
    <recommendedName>
        <fullName evidence="3">Alpha/beta hydrolase</fullName>
    </recommendedName>
</protein>
<keyword evidence="2" id="KW-1185">Reference proteome</keyword>
<dbReference type="SUPFAM" id="SSF53474">
    <property type="entry name" value="alpha/beta-Hydrolases"/>
    <property type="match status" value="1"/>
</dbReference>
<accession>A0ABP9PPJ0</accession>
<name>A0ABP9PPJ0_9ACTN</name>
<dbReference type="RefSeq" id="WP_345457385.1">
    <property type="nucleotide sequence ID" value="NZ_BAABKG010000002.1"/>
</dbReference>
<dbReference type="EMBL" id="BAABKG010000002">
    <property type="protein sequence ID" value="GAA5146961.1"/>
    <property type="molecule type" value="Genomic_DNA"/>
</dbReference>
<gene>
    <name evidence="1" type="ORF">GCM10023340_18650</name>
</gene>
<reference evidence="2" key="1">
    <citation type="journal article" date="2019" name="Int. J. Syst. Evol. Microbiol.">
        <title>The Global Catalogue of Microorganisms (GCM) 10K type strain sequencing project: providing services to taxonomists for standard genome sequencing and annotation.</title>
        <authorList>
            <consortium name="The Broad Institute Genomics Platform"/>
            <consortium name="The Broad Institute Genome Sequencing Center for Infectious Disease"/>
            <person name="Wu L."/>
            <person name="Ma J."/>
        </authorList>
    </citation>
    <scope>NUCLEOTIDE SEQUENCE [LARGE SCALE GENOMIC DNA]</scope>
    <source>
        <strain evidence="2">JCM 18459</strain>
    </source>
</reference>
<comment type="caution">
    <text evidence="1">The sequence shown here is derived from an EMBL/GenBank/DDBJ whole genome shotgun (WGS) entry which is preliminary data.</text>
</comment>
<dbReference type="Gene3D" id="3.40.50.1820">
    <property type="entry name" value="alpha/beta hydrolase"/>
    <property type="match status" value="1"/>
</dbReference>
<dbReference type="InterPro" id="IPR029058">
    <property type="entry name" value="AB_hydrolase_fold"/>
</dbReference>
<evidence type="ECO:0000313" key="2">
    <source>
        <dbReference type="Proteomes" id="UP001500221"/>
    </source>
</evidence>
<dbReference type="Proteomes" id="UP001500221">
    <property type="component" value="Unassembled WGS sequence"/>
</dbReference>
<sequence>MSLAVVLPGRAFPVTMPLLRLAVDALERHGHEVRAVSWTPPGPLPDDPTPWVVGRLEQALADGVPDVVVGKSLGTRAAGHAAARGWPAVWLTPLLRDPGCLAGVRDNPAPQLVVAGLADPLHDHDVVGSLGCDVLELEGADHALSRTGDADLGDDAARIEAALDGFLARLGPGRLGSSA</sequence>
<proteinExistence type="predicted"/>
<organism evidence="1 2">
    <name type="scientific">Nocardioides marinquilinus</name>
    <dbReference type="NCBI Taxonomy" id="1210400"/>
    <lineage>
        <taxon>Bacteria</taxon>
        <taxon>Bacillati</taxon>
        <taxon>Actinomycetota</taxon>
        <taxon>Actinomycetes</taxon>
        <taxon>Propionibacteriales</taxon>
        <taxon>Nocardioidaceae</taxon>
        <taxon>Nocardioides</taxon>
    </lineage>
</organism>